<evidence type="ECO:0000313" key="2">
    <source>
        <dbReference type="EMBL" id="ETO83493.1"/>
    </source>
</evidence>
<accession>A0A081AX82</accession>
<gene>
    <name evidence="2" type="ORF">F444_02517</name>
</gene>
<dbReference type="AlphaFoldDB" id="A0A081AX82"/>
<evidence type="ECO:0000256" key="1">
    <source>
        <dbReference type="SAM" id="Phobius"/>
    </source>
</evidence>
<keyword evidence="1" id="KW-0472">Membrane</keyword>
<feature type="transmembrane region" description="Helical" evidence="1">
    <location>
        <begin position="315"/>
        <end position="333"/>
    </location>
</feature>
<sequence>MVRHFNIRKMGRQEVIPQRSARAEDGATDDRKDAAYWSRAFVNPSRSRQVSRLWPEKALVLTDGVQLFALMWQLSQPWPWPARWLEATRWANAFSLDFFSFRATGAAMGSTSQSFSLWGEMPQYWLYALAWALVPWTGVLMLQVSKRVWNKQGRSDYLLLGVTWENVLLQILQFLYVPVGLTVLRLVNCNADGKVSVDPMGMTCGSVGHVMAVLVITCIMGGGFLVGLPWTLRRRIRESMVHSSVEKHERFIQGKELEFILGTSDTYLELYMPQFASFHRYSAEMPVQMCMIKLLLMLVFSVLRSPWPSMVNQGMQGSIFFFVVVGTAVYRTWRFHYRCVSTSHLVILVDWMLVANGVFVLLCANGVRSALTVSTSVTSSLTFLNACFLVMISLKGLRDIVLFKLYPESAKLKGLCWPTHGQMKDIVDYGPQVESWVKAIHNAQNTILASLLVIPSMRCCEDLETVLNQVELCYKEAGSCDHLLMGQLYEVSMHVHELYVEAVASSPFHRIGFPANDMTELTGVLQRRKDRQLLLTSRTRRVLNKLNIARSWSHRARSYAFENTGWSRARTAVGVQKFLDAESDSHQAGSAPATTDWKAVNSVFSLKCPETKDSELLISVLAWSESLDLVKWCAMQDFYSVGKSPQEQYFSLKNARQFGIQGGIVSCGVADSSFAVLQALSIGVTESDALLASTDDEMLRPNTPALL</sequence>
<feature type="transmembrane region" description="Helical" evidence="1">
    <location>
        <begin position="210"/>
        <end position="232"/>
    </location>
</feature>
<dbReference type="OrthoDB" id="195226at2759"/>
<evidence type="ECO:0000313" key="3">
    <source>
        <dbReference type="Proteomes" id="UP000028582"/>
    </source>
</evidence>
<proteinExistence type="predicted"/>
<feature type="transmembrane region" description="Helical" evidence="1">
    <location>
        <begin position="373"/>
        <end position="394"/>
    </location>
</feature>
<comment type="caution">
    <text evidence="2">The sequence shown here is derived from an EMBL/GenBank/DDBJ whole genome shotgun (WGS) entry which is preliminary data.</text>
</comment>
<reference evidence="2 3" key="1">
    <citation type="submission" date="2013-11" db="EMBL/GenBank/DDBJ databases">
        <title>The Genome Sequence of Phytophthora parasitica P1976.</title>
        <authorList>
            <consortium name="The Broad Institute Genomics Platform"/>
            <person name="Russ C."/>
            <person name="Tyler B."/>
            <person name="Panabieres F."/>
            <person name="Shan W."/>
            <person name="Tripathy S."/>
            <person name="Grunwald N."/>
            <person name="Machado M."/>
            <person name="Johnson C.S."/>
            <person name="Walker B."/>
            <person name="Young S."/>
            <person name="Zeng Q."/>
            <person name="Gargeya S."/>
            <person name="Fitzgerald M."/>
            <person name="Haas B."/>
            <person name="Abouelleil A."/>
            <person name="Allen A.W."/>
            <person name="Alvarado L."/>
            <person name="Arachchi H.M."/>
            <person name="Berlin A.M."/>
            <person name="Chapman S.B."/>
            <person name="Gainer-Dewar J."/>
            <person name="Goldberg J."/>
            <person name="Griggs A."/>
            <person name="Gujja S."/>
            <person name="Hansen M."/>
            <person name="Howarth C."/>
            <person name="Imamovic A."/>
            <person name="Ireland A."/>
            <person name="Larimer J."/>
            <person name="McCowan C."/>
            <person name="Murphy C."/>
            <person name="Pearson M."/>
            <person name="Poon T.W."/>
            <person name="Priest M."/>
            <person name="Roberts A."/>
            <person name="Saif S."/>
            <person name="Shea T."/>
            <person name="Sisk P."/>
            <person name="Sykes S."/>
            <person name="Wortman J."/>
            <person name="Nusbaum C."/>
            <person name="Birren B."/>
        </authorList>
    </citation>
    <scope>NUCLEOTIDE SEQUENCE [LARGE SCALE GENOMIC DNA]</scope>
    <source>
        <strain evidence="2 3">P1976</strain>
    </source>
</reference>
<feature type="transmembrane region" description="Helical" evidence="1">
    <location>
        <begin position="124"/>
        <end position="145"/>
    </location>
</feature>
<name>A0A081AX82_PHYNI</name>
<organism evidence="2 3">
    <name type="scientific">Phytophthora nicotianae P1976</name>
    <dbReference type="NCBI Taxonomy" id="1317066"/>
    <lineage>
        <taxon>Eukaryota</taxon>
        <taxon>Sar</taxon>
        <taxon>Stramenopiles</taxon>
        <taxon>Oomycota</taxon>
        <taxon>Peronosporomycetes</taxon>
        <taxon>Peronosporales</taxon>
        <taxon>Peronosporaceae</taxon>
        <taxon>Phytophthora</taxon>
    </lineage>
</organism>
<keyword evidence="1" id="KW-0812">Transmembrane</keyword>
<dbReference type="Proteomes" id="UP000028582">
    <property type="component" value="Unassembled WGS sequence"/>
</dbReference>
<feature type="transmembrane region" description="Helical" evidence="1">
    <location>
        <begin position="345"/>
        <end position="367"/>
    </location>
</feature>
<dbReference type="EMBL" id="ANJA01000502">
    <property type="protein sequence ID" value="ETO83493.1"/>
    <property type="molecule type" value="Genomic_DNA"/>
</dbReference>
<protein>
    <recommendedName>
        <fullName evidence="4">Transmembrane protein</fullName>
    </recommendedName>
</protein>
<keyword evidence="1" id="KW-1133">Transmembrane helix</keyword>
<evidence type="ECO:0008006" key="4">
    <source>
        <dbReference type="Google" id="ProtNLM"/>
    </source>
</evidence>